<organism evidence="1 2">
    <name type="scientific">Bodo saltans</name>
    <name type="common">Flagellated protozoan</name>
    <dbReference type="NCBI Taxonomy" id="75058"/>
    <lineage>
        <taxon>Eukaryota</taxon>
        <taxon>Discoba</taxon>
        <taxon>Euglenozoa</taxon>
        <taxon>Kinetoplastea</taxon>
        <taxon>Metakinetoplastina</taxon>
        <taxon>Eubodonida</taxon>
        <taxon>Bodonidae</taxon>
        <taxon>Bodo</taxon>
    </lineage>
</organism>
<reference evidence="2" key="1">
    <citation type="submission" date="2015-09" db="EMBL/GenBank/DDBJ databases">
        <authorList>
            <consortium name="Pathogen Informatics"/>
        </authorList>
    </citation>
    <scope>NUCLEOTIDE SEQUENCE [LARGE SCALE GENOMIC DNA]</scope>
    <source>
        <strain evidence="2">Lake Konstanz</strain>
    </source>
</reference>
<dbReference type="OrthoDB" id="430354at2759"/>
<dbReference type="Proteomes" id="UP000051952">
    <property type="component" value="Unassembled WGS sequence"/>
</dbReference>
<accession>A0A0S4JCY3</accession>
<gene>
    <name evidence="1" type="ORF">BSAL_12800</name>
</gene>
<dbReference type="VEuPathDB" id="TriTrypDB:BSAL_12800"/>
<dbReference type="EMBL" id="CYKH01001604">
    <property type="protein sequence ID" value="CUG87943.1"/>
    <property type="molecule type" value="Genomic_DNA"/>
</dbReference>
<evidence type="ECO:0000313" key="1">
    <source>
        <dbReference type="EMBL" id="CUG87943.1"/>
    </source>
</evidence>
<protein>
    <submittedName>
        <fullName evidence="1">Uncharacterized protein</fullName>
    </submittedName>
</protein>
<dbReference type="AlphaFoldDB" id="A0A0S4JCY3"/>
<sequence>MKEYDRWTKQWYDAKLQQSARDLGDSVCVGWRSSFDCNPNGRRQPELDRGCGAVIRANSHNGGYCECNREAGIAPVFIGCRHRAFTCKQVCSPLFKLETLELSRGEELQAPEAELVKLNAETNSETAIRSQVEHERQSSREFGLAHLRAVDAARQLRERSTLHEAKYETNGPSQQRERLLGAAIANAFGKHRTPAQVQTIGAENAQGEEIPYRLPDALIDKEKEDQYYRYLDRIQSEHEKKKRAEVIAEDDKDRL</sequence>
<name>A0A0S4JCY3_BODSA</name>
<keyword evidence="2" id="KW-1185">Reference proteome</keyword>
<evidence type="ECO:0000313" key="2">
    <source>
        <dbReference type="Proteomes" id="UP000051952"/>
    </source>
</evidence>
<proteinExistence type="predicted"/>